<evidence type="ECO:0000313" key="1">
    <source>
        <dbReference type="EMBL" id="ASV74930.1"/>
    </source>
</evidence>
<keyword evidence="2" id="KW-1185">Reference proteome</keyword>
<gene>
    <name evidence="1" type="ORF">THTE_2328</name>
</gene>
<protein>
    <submittedName>
        <fullName evidence="1">Uncharacterized protein</fullName>
    </submittedName>
</protein>
<reference evidence="1 2" key="1">
    <citation type="journal article" name="Front. Microbiol.">
        <title>Sugar Metabolism of the First Thermophilic Planctomycete Thermogutta terrifontis: Comparative Genomic and Transcriptomic Approaches.</title>
        <authorList>
            <person name="Elcheninov A.G."/>
            <person name="Menzel P."/>
            <person name="Gudbergsdottir S.R."/>
            <person name="Slesarev A.I."/>
            <person name="Kadnikov V.V."/>
            <person name="Krogh A."/>
            <person name="Bonch-Osmolovskaya E.A."/>
            <person name="Peng X."/>
            <person name="Kublanov I.V."/>
        </authorList>
    </citation>
    <scope>NUCLEOTIDE SEQUENCE [LARGE SCALE GENOMIC DNA]</scope>
    <source>
        <strain evidence="1 2">R1</strain>
    </source>
</reference>
<dbReference type="KEGG" id="ttf:THTE_2328"/>
<evidence type="ECO:0000313" key="2">
    <source>
        <dbReference type="Proteomes" id="UP000215086"/>
    </source>
</evidence>
<dbReference type="AlphaFoldDB" id="A0A286RG41"/>
<dbReference type="EMBL" id="CP018477">
    <property type="protein sequence ID" value="ASV74930.1"/>
    <property type="molecule type" value="Genomic_DNA"/>
</dbReference>
<sequence length="55" mass="6092">MDLIHRHVAPSHWAPAGGPGAVYYWRPGHALVVRANEEAHQGISDLLRQLRQAGQ</sequence>
<proteinExistence type="predicted"/>
<accession>A0A286RG41</accession>
<name>A0A286RG41_9BACT</name>
<organism evidence="1 2">
    <name type="scientific">Thermogutta terrifontis</name>
    <dbReference type="NCBI Taxonomy" id="1331910"/>
    <lineage>
        <taxon>Bacteria</taxon>
        <taxon>Pseudomonadati</taxon>
        <taxon>Planctomycetota</taxon>
        <taxon>Planctomycetia</taxon>
        <taxon>Pirellulales</taxon>
        <taxon>Thermoguttaceae</taxon>
        <taxon>Thermogutta</taxon>
    </lineage>
</organism>
<dbReference type="Proteomes" id="UP000215086">
    <property type="component" value="Chromosome"/>
</dbReference>